<feature type="compositionally biased region" description="Low complexity" evidence="1">
    <location>
        <begin position="1"/>
        <end position="14"/>
    </location>
</feature>
<evidence type="ECO:0000256" key="1">
    <source>
        <dbReference type="SAM" id="MobiDB-lite"/>
    </source>
</evidence>
<comment type="caution">
    <text evidence="2">The sequence shown here is derived from an EMBL/GenBank/DDBJ whole genome shotgun (WGS) entry which is preliminary data.</text>
</comment>
<evidence type="ECO:0000313" key="2">
    <source>
        <dbReference type="EMBL" id="NDL58101.1"/>
    </source>
</evidence>
<feature type="compositionally biased region" description="Low complexity" evidence="1">
    <location>
        <begin position="41"/>
        <end position="50"/>
    </location>
</feature>
<organism evidence="2 3">
    <name type="scientific">Phytoactinopolyspora mesophila</name>
    <dbReference type="NCBI Taxonomy" id="2650750"/>
    <lineage>
        <taxon>Bacteria</taxon>
        <taxon>Bacillati</taxon>
        <taxon>Actinomycetota</taxon>
        <taxon>Actinomycetes</taxon>
        <taxon>Jiangellales</taxon>
        <taxon>Jiangellaceae</taxon>
        <taxon>Phytoactinopolyspora</taxon>
    </lineage>
</organism>
<protein>
    <submittedName>
        <fullName evidence="2">DUF885 family protein</fullName>
    </submittedName>
</protein>
<keyword evidence="3" id="KW-1185">Reference proteome</keyword>
<dbReference type="Pfam" id="PF05960">
    <property type="entry name" value="DUF885"/>
    <property type="match status" value="1"/>
</dbReference>
<name>A0A7K3M455_9ACTN</name>
<dbReference type="Proteomes" id="UP000460435">
    <property type="component" value="Unassembled WGS sequence"/>
</dbReference>
<sequence length="613" mass="67732">MSTSSTASSRSARTPLSQFRALLTKRRATPPHPLPDEYARAPRPAENAEPSLVEDESVQHTNTLTPRQLADQYVETLADLNPVVGAALGLRPGDDTMPDFSPAGSHTLADAQRATLAALDAAERADLPPEEERAARLLRERLSAELAIYDAGDTLCRVSNLFSPVQACRSVFLLMPTDTDADWSVIARRLGNVPAAVKSYRVSLDEGIAQGVLAATRQVETIVDQISTWIATDWFQDFVSTGPSSLRSELKAGADATTAAFAELRDYLVNTYTPAAEGTPDAVGQQRYLRSARYWTGSDLDLEATYRYGWQEYHRLRQEMYTVADAIMPGADPQTVMRHLNEYGEAVEGPEQIRIWLQQLMDDAIADLDGTHFDLADPIKRVESMIAPPGSAAAPYYSRPSLDFSRPGRTWLPTLGRERFPVWDLISTWYHEGVPGHHLQLAQWVHVQDRLSRYQVSVGSVSAATEGWALYAERLMDELGYLSDPAHRLGYLDAQMLRAVRVVIDIGMHVGMVIPADSGFHPGETWTPELAREFMSLNLGRDQKFIDSEIVRYLGLPGQAISYKLGERAWLTGREAARAARGADFDLKAWHMAALSMGALGLDDLATELARLP</sequence>
<proteinExistence type="predicted"/>
<gene>
    <name evidence="2" type="ORF">F7O44_13565</name>
</gene>
<dbReference type="PANTHER" id="PTHR33361:SF2">
    <property type="entry name" value="DUF885 DOMAIN-CONTAINING PROTEIN"/>
    <property type="match status" value="1"/>
</dbReference>
<dbReference type="AlphaFoldDB" id="A0A7K3M455"/>
<dbReference type="PANTHER" id="PTHR33361">
    <property type="entry name" value="GLR0591 PROTEIN"/>
    <property type="match status" value="1"/>
</dbReference>
<feature type="region of interest" description="Disordered" evidence="1">
    <location>
        <begin position="1"/>
        <end position="59"/>
    </location>
</feature>
<reference evidence="2 3" key="1">
    <citation type="submission" date="2019-11" db="EMBL/GenBank/DDBJ databases">
        <authorList>
            <person name="Li X.-J."/>
            <person name="Feng X.-M."/>
        </authorList>
    </citation>
    <scope>NUCLEOTIDE SEQUENCE [LARGE SCALE GENOMIC DNA]</scope>
    <source>
        <strain evidence="2 3">XMNu-373</strain>
    </source>
</reference>
<dbReference type="InterPro" id="IPR010281">
    <property type="entry name" value="DUF885"/>
</dbReference>
<dbReference type="EMBL" id="WLZY01000004">
    <property type="protein sequence ID" value="NDL58101.1"/>
    <property type="molecule type" value="Genomic_DNA"/>
</dbReference>
<accession>A0A7K3M455</accession>
<evidence type="ECO:0000313" key="3">
    <source>
        <dbReference type="Proteomes" id="UP000460435"/>
    </source>
</evidence>